<dbReference type="eggNOG" id="COG2199">
    <property type="taxonomic scope" value="Bacteria"/>
</dbReference>
<dbReference type="NCBIfam" id="TIGR00254">
    <property type="entry name" value="GGDEF"/>
    <property type="match status" value="1"/>
</dbReference>
<dbReference type="AlphaFoldDB" id="I3ZCD5"/>
<dbReference type="InterPro" id="IPR000160">
    <property type="entry name" value="GGDEF_dom"/>
</dbReference>
<reference evidence="3 4" key="1">
    <citation type="submission" date="2012-06" db="EMBL/GenBank/DDBJ databases">
        <title>Complete genome of Terriglobus roseus DSM 18391.</title>
        <authorList>
            <consortium name="US DOE Joint Genome Institute (JGI-PGF)"/>
            <person name="Lucas S."/>
            <person name="Copeland A."/>
            <person name="Lapidus A."/>
            <person name="Glavina del Rio T."/>
            <person name="Dalin E."/>
            <person name="Tice H."/>
            <person name="Bruce D."/>
            <person name="Goodwin L."/>
            <person name="Pitluck S."/>
            <person name="Peters L."/>
            <person name="Mikhailova N."/>
            <person name="Munk A.C.C."/>
            <person name="Kyrpides N."/>
            <person name="Mavromatis K."/>
            <person name="Ivanova N."/>
            <person name="Brettin T."/>
            <person name="Detter J.C."/>
            <person name="Han C."/>
            <person name="Larimer F."/>
            <person name="Land M."/>
            <person name="Hauser L."/>
            <person name="Markowitz V."/>
            <person name="Cheng J.-F."/>
            <person name="Hugenholtz P."/>
            <person name="Woyke T."/>
            <person name="Wu D."/>
            <person name="Brambilla E."/>
            <person name="Klenk H.-P."/>
            <person name="Eisen J.A."/>
        </authorList>
    </citation>
    <scope>NUCLEOTIDE SEQUENCE [LARGE SCALE GENOMIC DNA]</scope>
    <source>
        <strain evidence="4">DSM 18391 / NRRL B-41598 / KBS 63</strain>
    </source>
</reference>
<dbReference type="KEGG" id="trs:Terro_0563"/>
<feature type="transmembrane region" description="Helical" evidence="1">
    <location>
        <begin position="6"/>
        <end position="23"/>
    </location>
</feature>
<feature type="domain" description="GGDEF" evidence="2">
    <location>
        <begin position="285"/>
        <end position="440"/>
    </location>
</feature>
<protein>
    <submittedName>
        <fullName evidence="3">Diguanylate cyclase (GGDEF) domain-containing protein</fullName>
    </submittedName>
</protein>
<dbReference type="EMBL" id="CP003379">
    <property type="protein sequence ID" value="AFL86903.1"/>
    <property type="molecule type" value="Genomic_DNA"/>
</dbReference>
<dbReference type="Proteomes" id="UP000006056">
    <property type="component" value="Chromosome"/>
</dbReference>
<dbReference type="InterPro" id="IPR029787">
    <property type="entry name" value="Nucleotide_cyclase"/>
</dbReference>
<feature type="transmembrane region" description="Helical" evidence="1">
    <location>
        <begin position="233"/>
        <end position="249"/>
    </location>
</feature>
<dbReference type="InterPro" id="IPR043128">
    <property type="entry name" value="Rev_trsase/Diguanyl_cyclase"/>
</dbReference>
<feature type="transmembrane region" description="Helical" evidence="1">
    <location>
        <begin position="195"/>
        <end position="213"/>
    </location>
</feature>
<evidence type="ECO:0000313" key="3">
    <source>
        <dbReference type="EMBL" id="AFL86903.1"/>
    </source>
</evidence>
<dbReference type="STRING" id="926566.Terro_0563"/>
<accession>I3ZCD5</accession>
<dbReference type="PANTHER" id="PTHR46663:SF3">
    <property type="entry name" value="SLL0267 PROTEIN"/>
    <property type="match status" value="1"/>
</dbReference>
<dbReference type="HOGENOM" id="CLU_000445_11_1_0"/>
<feature type="transmembrane region" description="Helical" evidence="1">
    <location>
        <begin position="93"/>
        <end position="111"/>
    </location>
</feature>
<organism evidence="3 4">
    <name type="scientific">Terriglobus roseus (strain DSM 18391 / NRRL B-41598 / KBS 63)</name>
    <dbReference type="NCBI Taxonomy" id="926566"/>
    <lineage>
        <taxon>Bacteria</taxon>
        <taxon>Pseudomonadati</taxon>
        <taxon>Acidobacteriota</taxon>
        <taxon>Terriglobia</taxon>
        <taxon>Terriglobales</taxon>
        <taxon>Acidobacteriaceae</taxon>
        <taxon>Terriglobus</taxon>
    </lineage>
</organism>
<feature type="transmembrane region" description="Helical" evidence="1">
    <location>
        <begin position="62"/>
        <end position="81"/>
    </location>
</feature>
<dbReference type="SUPFAM" id="SSF55073">
    <property type="entry name" value="Nucleotide cyclase"/>
    <property type="match status" value="1"/>
</dbReference>
<feature type="transmembrane region" description="Helical" evidence="1">
    <location>
        <begin position="117"/>
        <end position="136"/>
    </location>
</feature>
<gene>
    <name evidence="3" type="ordered locus">Terro_0563</name>
</gene>
<evidence type="ECO:0000256" key="1">
    <source>
        <dbReference type="SAM" id="Phobius"/>
    </source>
</evidence>
<feature type="transmembrane region" description="Helical" evidence="1">
    <location>
        <begin position="167"/>
        <end position="183"/>
    </location>
</feature>
<keyword evidence="1" id="KW-0472">Membrane</keyword>
<dbReference type="Gene3D" id="3.30.70.270">
    <property type="match status" value="1"/>
</dbReference>
<name>I3ZCD5_TERRK</name>
<keyword evidence="4" id="KW-1185">Reference proteome</keyword>
<feature type="transmembrane region" description="Helical" evidence="1">
    <location>
        <begin position="30"/>
        <end position="50"/>
    </location>
</feature>
<dbReference type="SMART" id="SM00267">
    <property type="entry name" value="GGDEF"/>
    <property type="match status" value="1"/>
</dbReference>
<dbReference type="Pfam" id="PF00990">
    <property type="entry name" value="GGDEF"/>
    <property type="match status" value="1"/>
</dbReference>
<proteinExistence type="predicted"/>
<sequence length="441" mass="49381">MNYLLLPDFFAMALLVCLLLFRGRRERDDMRLWIAGLLLILLECAARIVYSMPNGLVMHRASHVVALDAYLLAGVMFLLSASPGLRRMPRSTAFLCFNIGPNLALLTIYSLDSRVASLYAVLVGYGLVTGLASCALLRRRWTYYAAVAGIWVPLAICTGTLHYRMAAYLDLSFVYMMCAIAFGKTLQSRSRGKIAVVTGFVVWSLCFLAHPWVSEVYPQWADFLNELWNMQKFIITVGLLLVLLERQIISNQWLALHDELTSLPNRRLFDDRLEFALARAARERHRLAIFNLDLDGFKQINDTMGHDAGDVLLKAISRNLENATRRSDTLARLGGDEFSLIAVDIGDDPRGPVSHPIRLPQIERIFAAMLRAVELPVALGADYDNQVARVSASVGVAFYPEDGEDAVTLMRLADHRMFGQKSERARVRKTGGTTPLTLRKA</sequence>
<dbReference type="InterPro" id="IPR052163">
    <property type="entry name" value="DGC-Regulatory_Protein"/>
</dbReference>
<dbReference type="PROSITE" id="PS50887">
    <property type="entry name" value="GGDEF"/>
    <property type="match status" value="1"/>
</dbReference>
<keyword evidence="1" id="KW-1133">Transmembrane helix</keyword>
<dbReference type="CDD" id="cd01949">
    <property type="entry name" value="GGDEF"/>
    <property type="match status" value="1"/>
</dbReference>
<dbReference type="PANTHER" id="PTHR46663">
    <property type="entry name" value="DIGUANYLATE CYCLASE DGCT-RELATED"/>
    <property type="match status" value="1"/>
</dbReference>
<feature type="transmembrane region" description="Helical" evidence="1">
    <location>
        <begin position="143"/>
        <end position="161"/>
    </location>
</feature>
<evidence type="ECO:0000259" key="2">
    <source>
        <dbReference type="PROSITE" id="PS50887"/>
    </source>
</evidence>
<keyword evidence="1" id="KW-0812">Transmembrane</keyword>
<evidence type="ECO:0000313" key="4">
    <source>
        <dbReference type="Proteomes" id="UP000006056"/>
    </source>
</evidence>